<evidence type="ECO:0000313" key="7">
    <source>
        <dbReference type="Proteomes" id="UP001501427"/>
    </source>
</evidence>
<dbReference type="InterPro" id="IPR006311">
    <property type="entry name" value="TAT_signal"/>
</dbReference>
<dbReference type="Pfam" id="PF09084">
    <property type="entry name" value="NMT1"/>
    <property type="match status" value="1"/>
</dbReference>
<gene>
    <name evidence="5" type="ORF">F4557_006506</name>
    <name evidence="4" type="ORF">GCM10009546_67320</name>
</gene>
<dbReference type="Proteomes" id="UP001501427">
    <property type="component" value="Unassembled WGS sequence"/>
</dbReference>
<reference evidence="5 6" key="2">
    <citation type="submission" date="2020-08" db="EMBL/GenBank/DDBJ databases">
        <title>Sequencing the genomes of 1000 actinobacteria strains.</title>
        <authorList>
            <person name="Klenk H.-P."/>
        </authorList>
    </citation>
    <scope>NUCLEOTIDE SEQUENCE [LARGE SCALE GENOMIC DNA]</scope>
    <source>
        <strain evidence="5 6">DSM 44772</strain>
    </source>
</reference>
<feature type="domain" description="Solute-binding protein family 3/N-terminal" evidence="3">
    <location>
        <begin position="41"/>
        <end position="256"/>
    </location>
</feature>
<dbReference type="EMBL" id="BAAAHD010000084">
    <property type="protein sequence ID" value="GAA0595780.1"/>
    <property type="molecule type" value="Genomic_DNA"/>
</dbReference>
<evidence type="ECO:0000256" key="1">
    <source>
        <dbReference type="ARBA" id="ARBA00010742"/>
    </source>
</evidence>
<evidence type="ECO:0000313" key="5">
    <source>
        <dbReference type="EMBL" id="MBB4778088.1"/>
    </source>
</evidence>
<dbReference type="PANTHER" id="PTHR30024:SF42">
    <property type="entry name" value="ALIPHATIC SULFONATES-BINDING PROTEIN-RELATED"/>
    <property type="match status" value="1"/>
</dbReference>
<feature type="chain" id="PRO_5039695990" evidence="2">
    <location>
        <begin position="26"/>
        <end position="330"/>
    </location>
</feature>
<accession>A0A7W7N0N1</accession>
<dbReference type="PANTHER" id="PTHR30024">
    <property type="entry name" value="ALIPHATIC SULFONATES-BINDING PROTEIN-RELATED"/>
    <property type="match status" value="1"/>
</dbReference>
<dbReference type="SMART" id="SM00062">
    <property type="entry name" value="PBPb"/>
    <property type="match status" value="1"/>
</dbReference>
<reference evidence="4 7" key="1">
    <citation type="journal article" date="2019" name="Int. J. Syst. Evol. Microbiol.">
        <title>The Global Catalogue of Microorganisms (GCM) 10K type strain sequencing project: providing services to taxonomists for standard genome sequencing and annotation.</title>
        <authorList>
            <consortium name="The Broad Institute Genomics Platform"/>
            <consortium name="The Broad Institute Genome Sequencing Center for Infectious Disease"/>
            <person name="Wu L."/>
            <person name="Ma J."/>
        </authorList>
    </citation>
    <scope>NUCLEOTIDE SEQUENCE [LARGE SCALE GENOMIC DNA]</scope>
    <source>
        <strain evidence="4 7">JCM 10667</strain>
    </source>
</reference>
<dbReference type="InterPro" id="IPR001638">
    <property type="entry name" value="Solute-binding_3/MltF_N"/>
</dbReference>
<dbReference type="Proteomes" id="UP000549343">
    <property type="component" value="Unassembled WGS sequence"/>
</dbReference>
<dbReference type="AlphaFoldDB" id="A0A7W7N0N1"/>
<comment type="caution">
    <text evidence="5">The sequence shown here is derived from an EMBL/GenBank/DDBJ whole genome shotgun (WGS) entry which is preliminary data.</text>
</comment>
<dbReference type="PROSITE" id="PS51318">
    <property type="entry name" value="TAT"/>
    <property type="match status" value="1"/>
</dbReference>
<feature type="signal peptide" evidence="2">
    <location>
        <begin position="1"/>
        <end position="25"/>
    </location>
</feature>
<evidence type="ECO:0000313" key="6">
    <source>
        <dbReference type="Proteomes" id="UP000549343"/>
    </source>
</evidence>
<proteinExistence type="inferred from homology"/>
<dbReference type="EMBL" id="JACHMV010000001">
    <property type="protein sequence ID" value="MBB4778088.1"/>
    <property type="molecule type" value="Genomic_DNA"/>
</dbReference>
<name>A0A7W7N0N1_9ACTN</name>
<dbReference type="SUPFAM" id="SSF53850">
    <property type="entry name" value="Periplasmic binding protein-like II"/>
    <property type="match status" value="1"/>
</dbReference>
<dbReference type="InterPro" id="IPR015168">
    <property type="entry name" value="SsuA/THI5"/>
</dbReference>
<comment type="similarity">
    <text evidence="1">Belongs to the bacterial solute-binding protein SsuA/TauA family.</text>
</comment>
<organism evidence="5 6">
    <name type="scientific">Actinomadura livida</name>
    <dbReference type="NCBI Taxonomy" id="79909"/>
    <lineage>
        <taxon>Bacteria</taxon>
        <taxon>Bacillati</taxon>
        <taxon>Actinomycetota</taxon>
        <taxon>Actinomycetes</taxon>
        <taxon>Streptosporangiales</taxon>
        <taxon>Thermomonosporaceae</taxon>
        <taxon>Actinomadura</taxon>
    </lineage>
</organism>
<dbReference type="PROSITE" id="PS51257">
    <property type="entry name" value="PROKAR_LIPOPROTEIN"/>
    <property type="match status" value="1"/>
</dbReference>
<reference evidence="4" key="3">
    <citation type="submission" date="2023-12" db="EMBL/GenBank/DDBJ databases">
        <authorList>
            <person name="Sun Q."/>
            <person name="Inoue M."/>
        </authorList>
    </citation>
    <scope>NUCLEOTIDE SEQUENCE</scope>
    <source>
        <strain evidence="4">JCM 10667</strain>
    </source>
</reference>
<keyword evidence="7" id="KW-1185">Reference proteome</keyword>
<dbReference type="Gene3D" id="3.40.190.10">
    <property type="entry name" value="Periplasmic binding protein-like II"/>
    <property type="match status" value="2"/>
</dbReference>
<keyword evidence="2" id="KW-0732">Signal</keyword>
<dbReference type="RefSeq" id="WP_184888958.1">
    <property type="nucleotide sequence ID" value="NZ_BAAAHD010000084.1"/>
</dbReference>
<protein>
    <submittedName>
        <fullName evidence="5">Sulfonate transport system substrate-binding protein</fullName>
    </submittedName>
</protein>
<sequence length="330" mass="34877">MTRRSPSSRLRALAAGLTGLAVALAATGCGGGAEAEDGVTVLRVGTTKTFGWVPTFPAHGDDESGKVRIEVVDLIGGSNAMIAALKADRIDVAELGEVGPVVAQAGDVPFKIIASTTPWPKGQGIIVDEKSPITSLSDLEGKKISYVRGTNSHWTLNRALDSVGLTMEDVELVQLPDGTNAQQVLRSGNLDAATVIDPTLTTFLSSGSRLLTDGTTINAGNPLFYIASDKALGAKKEAVGEFVAQLAEHIAWAKAEPEERSAAVAKLNGIPEEIALKAERNRPDGLHPIEDATIRSNQRIADLFFQQGVIKKKITVDSVFTTEFNSRARP</sequence>
<evidence type="ECO:0000256" key="2">
    <source>
        <dbReference type="SAM" id="SignalP"/>
    </source>
</evidence>
<evidence type="ECO:0000259" key="3">
    <source>
        <dbReference type="SMART" id="SM00062"/>
    </source>
</evidence>
<evidence type="ECO:0000313" key="4">
    <source>
        <dbReference type="EMBL" id="GAA0595780.1"/>
    </source>
</evidence>